<dbReference type="SUPFAM" id="SSF57850">
    <property type="entry name" value="RING/U-box"/>
    <property type="match status" value="1"/>
</dbReference>
<dbReference type="OMA" id="PWNCSAH"/>
<dbReference type="SMART" id="SM00184">
    <property type="entry name" value="RING"/>
    <property type="match status" value="1"/>
</dbReference>
<evidence type="ECO:0000259" key="5">
    <source>
        <dbReference type="PROSITE" id="PS50089"/>
    </source>
</evidence>
<dbReference type="SMR" id="B4HNJ8"/>
<dbReference type="OrthoDB" id="1925699at2759"/>
<dbReference type="AlphaFoldDB" id="B4HNJ8"/>
<proteinExistence type="predicted"/>
<dbReference type="Proteomes" id="UP000001292">
    <property type="component" value="Unassembled WGS sequence"/>
</dbReference>
<protein>
    <submittedName>
        <fullName evidence="6">GM21853</fullName>
    </submittedName>
</protein>
<dbReference type="SMART" id="SM00696">
    <property type="entry name" value="DM9"/>
    <property type="match status" value="2"/>
</dbReference>
<dbReference type="InterPro" id="IPR001841">
    <property type="entry name" value="Znf_RING"/>
</dbReference>
<reference evidence="6 7" key="1">
    <citation type="journal article" date="2007" name="Nature">
        <title>Evolution of genes and genomes on the Drosophila phylogeny.</title>
        <authorList>
            <consortium name="Drosophila 12 Genomes Consortium"/>
            <person name="Clark A.G."/>
            <person name="Eisen M.B."/>
            <person name="Smith D.R."/>
            <person name="Bergman C.M."/>
            <person name="Oliver B."/>
            <person name="Markow T.A."/>
            <person name="Kaufman T.C."/>
            <person name="Kellis M."/>
            <person name="Gelbart W."/>
            <person name="Iyer V.N."/>
            <person name="Pollard D.A."/>
            <person name="Sackton T.B."/>
            <person name="Larracuente A.M."/>
            <person name="Singh N.D."/>
            <person name="Abad J.P."/>
            <person name="Abt D.N."/>
            <person name="Adryan B."/>
            <person name="Aguade M."/>
            <person name="Akashi H."/>
            <person name="Anderson W.W."/>
            <person name="Aquadro C.F."/>
            <person name="Ardell D.H."/>
            <person name="Arguello R."/>
            <person name="Artieri C.G."/>
            <person name="Barbash D.A."/>
            <person name="Barker D."/>
            <person name="Barsanti P."/>
            <person name="Batterham P."/>
            <person name="Batzoglou S."/>
            <person name="Begun D."/>
            <person name="Bhutkar A."/>
            <person name="Blanco E."/>
            <person name="Bosak S.A."/>
            <person name="Bradley R.K."/>
            <person name="Brand A.D."/>
            <person name="Brent M.R."/>
            <person name="Brooks A.N."/>
            <person name="Brown R.H."/>
            <person name="Butlin R.K."/>
            <person name="Caggese C."/>
            <person name="Calvi B.R."/>
            <person name="Bernardo de Carvalho A."/>
            <person name="Caspi A."/>
            <person name="Castrezana S."/>
            <person name="Celniker S.E."/>
            <person name="Chang J.L."/>
            <person name="Chapple C."/>
            <person name="Chatterji S."/>
            <person name="Chinwalla A."/>
            <person name="Civetta A."/>
            <person name="Clifton S.W."/>
            <person name="Comeron J.M."/>
            <person name="Costello J.C."/>
            <person name="Coyne J.A."/>
            <person name="Daub J."/>
            <person name="David R.G."/>
            <person name="Delcher A.L."/>
            <person name="Delehaunty K."/>
            <person name="Do C.B."/>
            <person name="Ebling H."/>
            <person name="Edwards K."/>
            <person name="Eickbush T."/>
            <person name="Evans J.D."/>
            <person name="Filipski A."/>
            <person name="Findeiss S."/>
            <person name="Freyhult E."/>
            <person name="Fulton L."/>
            <person name="Fulton R."/>
            <person name="Garcia A.C."/>
            <person name="Gardiner A."/>
            <person name="Garfield D.A."/>
            <person name="Garvin B.E."/>
            <person name="Gibson G."/>
            <person name="Gilbert D."/>
            <person name="Gnerre S."/>
            <person name="Godfrey J."/>
            <person name="Good R."/>
            <person name="Gotea V."/>
            <person name="Gravely B."/>
            <person name="Greenberg A.J."/>
            <person name="Griffiths-Jones S."/>
            <person name="Gross S."/>
            <person name="Guigo R."/>
            <person name="Gustafson E.A."/>
            <person name="Haerty W."/>
            <person name="Hahn M.W."/>
            <person name="Halligan D.L."/>
            <person name="Halpern A.L."/>
            <person name="Halter G.M."/>
            <person name="Han M.V."/>
            <person name="Heger A."/>
            <person name="Hillier L."/>
            <person name="Hinrichs A.S."/>
            <person name="Holmes I."/>
            <person name="Hoskins R.A."/>
            <person name="Hubisz M.J."/>
            <person name="Hultmark D."/>
            <person name="Huntley M.A."/>
            <person name="Jaffe D.B."/>
            <person name="Jagadeeshan S."/>
            <person name="Jeck W.R."/>
            <person name="Johnson J."/>
            <person name="Jones C.D."/>
            <person name="Jordan W.C."/>
            <person name="Karpen G.H."/>
            <person name="Kataoka E."/>
            <person name="Keightley P.D."/>
            <person name="Kheradpour P."/>
            <person name="Kirkness E.F."/>
            <person name="Koerich L.B."/>
            <person name="Kristiansen K."/>
            <person name="Kudrna D."/>
            <person name="Kulathinal R.J."/>
            <person name="Kumar S."/>
            <person name="Kwok R."/>
            <person name="Lander E."/>
            <person name="Langley C.H."/>
            <person name="Lapoint R."/>
            <person name="Lazzaro B.P."/>
            <person name="Lee S.J."/>
            <person name="Levesque L."/>
            <person name="Li R."/>
            <person name="Lin C.F."/>
            <person name="Lin M.F."/>
            <person name="Lindblad-Toh K."/>
            <person name="Llopart A."/>
            <person name="Long M."/>
            <person name="Low L."/>
            <person name="Lozovsky E."/>
            <person name="Lu J."/>
            <person name="Luo M."/>
            <person name="Machado C.A."/>
            <person name="Makalowski W."/>
            <person name="Marzo M."/>
            <person name="Matsuda M."/>
            <person name="Matzkin L."/>
            <person name="McAllister B."/>
            <person name="McBride C.S."/>
            <person name="McKernan B."/>
            <person name="McKernan K."/>
            <person name="Mendez-Lago M."/>
            <person name="Minx P."/>
            <person name="Mollenhauer M.U."/>
            <person name="Montooth K."/>
            <person name="Mount S.M."/>
            <person name="Mu X."/>
            <person name="Myers E."/>
            <person name="Negre B."/>
            <person name="Newfeld S."/>
            <person name="Nielsen R."/>
            <person name="Noor M.A."/>
            <person name="O'Grady P."/>
            <person name="Pachter L."/>
            <person name="Papaceit M."/>
            <person name="Parisi M.J."/>
            <person name="Parisi M."/>
            <person name="Parts L."/>
            <person name="Pedersen J.S."/>
            <person name="Pesole G."/>
            <person name="Phillippy A.M."/>
            <person name="Ponting C.P."/>
            <person name="Pop M."/>
            <person name="Porcelli D."/>
            <person name="Powell J.R."/>
            <person name="Prohaska S."/>
            <person name="Pruitt K."/>
            <person name="Puig M."/>
            <person name="Quesneville H."/>
            <person name="Ram K.R."/>
            <person name="Rand D."/>
            <person name="Rasmussen M.D."/>
            <person name="Reed L.K."/>
            <person name="Reenan R."/>
            <person name="Reily A."/>
            <person name="Remington K.A."/>
            <person name="Rieger T.T."/>
            <person name="Ritchie M.G."/>
            <person name="Robin C."/>
            <person name="Rogers Y.H."/>
            <person name="Rohde C."/>
            <person name="Rozas J."/>
            <person name="Rubenfield M.J."/>
            <person name="Ruiz A."/>
            <person name="Russo S."/>
            <person name="Salzberg S.L."/>
            <person name="Sanchez-Gracia A."/>
            <person name="Saranga D.J."/>
            <person name="Sato H."/>
            <person name="Schaeffer S.W."/>
            <person name="Schatz M.C."/>
            <person name="Schlenke T."/>
            <person name="Schwartz R."/>
            <person name="Segarra C."/>
            <person name="Singh R.S."/>
            <person name="Sirot L."/>
            <person name="Sirota M."/>
            <person name="Sisneros N.B."/>
            <person name="Smith C.D."/>
            <person name="Smith T.F."/>
            <person name="Spieth J."/>
            <person name="Stage D.E."/>
            <person name="Stark A."/>
            <person name="Stephan W."/>
            <person name="Strausberg R.L."/>
            <person name="Strempel S."/>
            <person name="Sturgill D."/>
            <person name="Sutton G."/>
            <person name="Sutton G.G."/>
            <person name="Tao W."/>
            <person name="Teichmann S."/>
            <person name="Tobari Y.N."/>
            <person name="Tomimura Y."/>
            <person name="Tsolas J.M."/>
            <person name="Valente V.L."/>
            <person name="Venter E."/>
            <person name="Venter J.C."/>
            <person name="Vicario S."/>
            <person name="Vieira F.G."/>
            <person name="Vilella A.J."/>
            <person name="Villasante A."/>
            <person name="Walenz B."/>
            <person name="Wang J."/>
            <person name="Wasserman M."/>
            <person name="Watts T."/>
            <person name="Wilson D."/>
            <person name="Wilson R.K."/>
            <person name="Wing R.A."/>
            <person name="Wolfner M.F."/>
            <person name="Wong A."/>
            <person name="Wong G.K."/>
            <person name="Wu C.I."/>
            <person name="Wu G."/>
            <person name="Yamamoto D."/>
            <person name="Yang H.P."/>
            <person name="Yang S.P."/>
            <person name="Yorke J.A."/>
            <person name="Yoshida K."/>
            <person name="Zdobnov E."/>
            <person name="Zhang P."/>
            <person name="Zhang Y."/>
            <person name="Zimin A.V."/>
            <person name="Baldwin J."/>
            <person name="Abdouelleil A."/>
            <person name="Abdulkadir J."/>
            <person name="Abebe A."/>
            <person name="Abera B."/>
            <person name="Abreu J."/>
            <person name="Acer S.C."/>
            <person name="Aftuck L."/>
            <person name="Alexander A."/>
            <person name="An P."/>
            <person name="Anderson E."/>
            <person name="Anderson S."/>
            <person name="Arachi H."/>
            <person name="Azer M."/>
            <person name="Bachantsang P."/>
            <person name="Barry A."/>
            <person name="Bayul T."/>
            <person name="Berlin A."/>
            <person name="Bessette D."/>
            <person name="Bloom T."/>
            <person name="Blye J."/>
            <person name="Boguslavskiy L."/>
            <person name="Bonnet C."/>
            <person name="Boukhgalter B."/>
            <person name="Bourzgui I."/>
            <person name="Brown A."/>
            <person name="Cahill P."/>
            <person name="Channer S."/>
            <person name="Cheshatsang Y."/>
            <person name="Chuda L."/>
            <person name="Citroen M."/>
            <person name="Collymore A."/>
            <person name="Cooke P."/>
            <person name="Costello M."/>
            <person name="D'Aco K."/>
            <person name="Daza R."/>
            <person name="De Haan G."/>
            <person name="DeGray S."/>
            <person name="DeMaso C."/>
            <person name="Dhargay N."/>
            <person name="Dooley K."/>
            <person name="Dooley E."/>
            <person name="Doricent M."/>
            <person name="Dorje P."/>
            <person name="Dorjee K."/>
            <person name="Dupes A."/>
            <person name="Elong R."/>
            <person name="Falk J."/>
            <person name="Farina A."/>
            <person name="Faro S."/>
            <person name="Ferguson D."/>
            <person name="Fisher S."/>
            <person name="Foley C.D."/>
            <person name="Franke A."/>
            <person name="Friedrich D."/>
            <person name="Gadbois L."/>
            <person name="Gearin G."/>
            <person name="Gearin C.R."/>
            <person name="Giannoukos G."/>
            <person name="Goode T."/>
            <person name="Graham J."/>
            <person name="Grandbois E."/>
            <person name="Grewal S."/>
            <person name="Gyaltsen K."/>
            <person name="Hafez N."/>
            <person name="Hagos B."/>
            <person name="Hall J."/>
            <person name="Henson C."/>
            <person name="Hollinger A."/>
            <person name="Honan T."/>
            <person name="Huard M.D."/>
            <person name="Hughes L."/>
            <person name="Hurhula B."/>
            <person name="Husby M.E."/>
            <person name="Kamat A."/>
            <person name="Kanga B."/>
            <person name="Kashin S."/>
            <person name="Khazanovich D."/>
            <person name="Kisner P."/>
            <person name="Lance K."/>
            <person name="Lara M."/>
            <person name="Lee W."/>
            <person name="Lennon N."/>
            <person name="Letendre F."/>
            <person name="LeVine R."/>
            <person name="Lipovsky A."/>
            <person name="Liu X."/>
            <person name="Liu J."/>
            <person name="Liu S."/>
            <person name="Lokyitsang T."/>
            <person name="Lokyitsang Y."/>
            <person name="Lubonja R."/>
            <person name="Lui A."/>
            <person name="MacDonald P."/>
            <person name="Magnisalis V."/>
            <person name="Maru K."/>
            <person name="Matthews C."/>
            <person name="McCusker W."/>
            <person name="McDonough S."/>
            <person name="Mehta T."/>
            <person name="Meldrim J."/>
            <person name="Meneus L."/>
            <person name="Mihai O."/>
            <person name="Mihalev A."/>
            <person name="Mihova T."/>
            <person name="Mittelman R."/>
            <person name="Mlenga V."/>
            <person name="Montmayeur A."/>
            <person name="Mulrain L."/>
            <person name="Navidi A."/>
            <person name="Naylor J."/>
            <person name="Negash T."/>
            <person name="Nguyen T."/>
            <person name="Nguyen N."/>
            <person name="Nicol R."/>
            <person name="Norbu C."/>
            <person name="Norbu N."/>
            <person name="Novod N."/>
            <person name="O'Neill B."/>
            <person name="Osman S."/>
            <person name="Markiewicz E."/>
            <person name="Oyono O.L."/>
            <person name="Patti C."/>
            <person name="Phunkhang P."/>
            <person name="Pierre F."/>
            <person name="Priest M."/>
            <person name="Raghuraman S."/>
            <person name="Rege F."/>
            <person name="Reyes R."/>
            <person name="Rise C."/>
            <person name="Rogov P."/>
            <person name="Ross K."/>
            <person name="Ryan E."/>
            <person name="Settipalli S."/>
            <person name="Shea T."/>
            <person name="Sherpa N."/>
            <person name="Shi L."/>
            <person name="Shih D."/>
            <person name="Sparrow T."/>
            <person name="Spaulding J."/>
            <person name="Stalker J."/>
            <person name="Stange-Thomann N."/>
            <person name="Stavropoulos S."/>
            <person name="Stone C."/>
            <person name="Strader C."/>
            <person name="Tesfaye S."/>
            <person name="Thomson T."/>
            <person name="Thoulutsang Y."/>
            <person name="Thoulutsang D."/>
            <person name="Topham K."/>
            <person name="Topping I."/>
            <person name="Tsamla T."/>
            <person name="Vassiliev H."/>
            <person name="Vo A."/>
            <person name="Wangchuk T."/>
            <person name="Wangdi T."/>
            <person name="Weiand M."/>
            <person name="Wilkinson J."/>
            <person name="Wilson A."/>
            <person name="Yadav S."/>
            <person name="Young G."/>
            <person name="Yu Q."/>
            <person name="Zembek L."/>
            <person name="Zhong D."/>
            <person name="Zimmer A."/>
            <person name="Zwirko Z."/>
            <person name="Jaffe D.B."/>
            <person name="Alvarez P."/>
            <person name="Brockman W."/>
            <person name="Butler J."/>
            <person name="Chin C."/>
            <person name="Gnerre S."/>
            <person name="Grabherr M."/>
            <person name="Kleber M."/>
            <person name="Mauceli E."/>
            <person name="MacCallum I."/>
        </authorList>
    </citation>
    <scope>NUCLEOTIDE SEQUENCE [LARGE SCALE GENOMIC DNA]</scope>
    <source>
        <strain evidence="7">Rob3c / Tucson 14021-0248.25</strain>
    </source>
</reference>
<evidence type="ECO:0000256" key="4">
    <source>
        <dbReference type="SAM" id="MobiDB-lite"/>
    </source>
</evidence>
<dbReference type="STRING" id="7238.B4HNJ8"/>
<dbReference type="KEGG" id="dse:6609750"/>
<dbReference type="InterPro" id="IPR006616">
    <property type="entry name" value="DM9_repeat"/>
</dbReference>
<keyword evidence="2" id="KW-0862">Zinc</keyword>
<keyword evidence="1 3" id="KW-0479">Metal-binding</keyword>
<keyword evidence="7" id="KW-1185">Reference proteome</keyword>
<organism evidence="7">
    <name type="scientific">Drosophila sechellia</name>
    <name type="common">Fruit fly</name>
    <dbReference type="NCBI Taxonomy" id="7238"/>
    <lineage>
        <taxon>Eukaryota</taxon>
        <taxon>Metazoa</taxon>
        <taxon>Ecdysozoa</taxon>
        <taxon>Arthropoda</taxon>
        <taxon>Hexapoda</taxon>
        <taxon>Insecta</taxon>
        <taxon>Pterygota</taxon>
        <taxon>Neoptera</taxon>
        <taxon>Endopterygota</taxon>
        <taxon>Diptera</taxon>
        <taxon>Brachycera</taxon>
        <taxon>Muscomorpha</taxon>
        <taxon>Ephydroidea</taxon>
        <taxon>Drosophilidae</taxon>
        <taxon>Drosophila</taxon>
        <taxon>Sophophora</taxon>
    </lineage>
</organism>
<dbReference type="Pfam" id="PF13639">
    <property type="entry name" value="zf-RING_2"/>
    <property type="match status" value="1"/>
</dbReference>
<keyword evidence="1 3" id="KW-0863">Zinc-finger</keyword>
<dbReference type="Pfam" id="PF11901">
    <property type="entry name" value="DM9"/>
    <property type="match status" value="1"/>
</dbReference>
<dbReference type="EMBL" id="CH480816">
    <property type="protein sequence ID" value="EDW48417.1"/>
    <property type="molecule type" value="Genomic_DNA"/>
</dbReference>
<name>B4HNJ8_DROSE</name>
<evidence type="ECO:0000256" key="1">
    <source>
        <dbReference type="ARBA" id="ARBA00022771"/>
    </source>
</evidence>
<evidence type="ECO:0000256" key="3">
    <source>
        <dbReference type="PROSITE-ProRule" id="PRU00175"/>
    </source>
</evidence>
<dbReference type="HOGENOM" id="CLU_1035392_0_0_1"/>
<sequence>MESNSSEMEGTGGEVTETAPTNDSSPSLNILCAICNEFFRANDIIFSTSRCGHVFHKDCLIRWLNRSRTCPQCRCTCDRQRVHRLYLNFAEGPEFDDTELPKVAIDWVPIDLDRDSLPDAHLPPEGAVQCGTNEDGLPTYVARGYYHDDLLPAPYVPEMKAAFGSHSCSARTLTDDVEILVLNDCDYKWVPGQHGTFPRDALNTGYSELGEVTYTGRGLYEGVLRLGKVHPSHKVMYIPHRGQEVNVNTYEVLVVTPRDQADQCCS</sequence>
<dbReference type="InterPro" id="IPR013083">
    <property type="entry name" value="Znf_RING/FYVE/PHD"/>
</dbReference>
<feature type="region of interest" description="Disordered" evidence="4">
    <location>
        <begin position="1"/>
        <end position="24"/>
    </location>
</feature>
<dbReference type="PROSITE" id="PS50089">
    <property type="entry name" value="ZF_RING_2"/>
    <property type="match status" value="1"/>
</dbReference>
<dbReference type="PANTHER" id="PTHR31649:SF10">
    <property type="entry name" value="IP19903P-RELATED"/>
    <property type="match status" value="1"/>
</dbReference>
<accession>B4HNJ8</accession>
<gene>
    <name evidence="6" type="primary">Dsec\GM21853</name>
    <name evidence="6" type="ORF">Dsec_GM21853</name>
</gene>
<evidence type="ECO:0000256" key="2">
    <source>
        <dbReference type="ARBA" id="ARBA00022833"/>
    </source>
</evidence>
<dbReference type="PANTHER" id="PTHR31649">
    <property type="entry name" value="AGAP009604-PA"/>
    <property type="match status" value="1"/>
</dbReference>
<feature type="domain" description="RING-type" evidence="5">
    <location>
        <begin position="32"/>
        <end position="74"/>
    </location>
</feature>
<dbReference type="GO" id="GO:0008270">
    <property type="term" value="F:zinc ion binding"/>
    <property type="evidence" value="ECO:0007669"/>
    <property type="project" value="UniProtKB-KW"/>
</dbReference>
<evidence type="ECO:0000313" key="6">
    <source>
        <dbReference type="EMBL" id="EDW48417.1"/>
    </source>
</evidence>
<evidence type="ECO:0000313" key="7">
    <source>
        <dbReference type="Proteomes" id="UP000001292"/>
    </source>
</evidence>
<dbReference type="PhylomeDB" id="B4HNJ8"/>
<dbReference type="Gene3D" id="3.30.40.10">
    <property type="entry name" value="Zinc/RING finger domain, C3HC4 (zinc finger)"/>
    <property type="match status" value="1"/>
</dbReference>